<evidence type="ECO:0000313" key="2">
    <source>
        <dbReference type="Proteomes" id="UP000517916"/>
    </source>
</evidence>
<keyword evidence="2" id="KW-1185">Reference proteome</keyword>
<comment type="caution">
    <text evidence="1">The sequence shown here is derived from an EMBL/GenBank/DDBJ whole genome shotgun (WGS) entry which is preliminary data.</text>
</comment>
<gene>
    <name evidence="1" type="ORF">BC739_003099</name>
</gene>
<dbReference type="SUPFAM" id="SSF103084">
    <property type="entry name" value="Holliday junction resolvase RusA"/>
    <property type="match status" value="1"/>
</dbReference>
<dbReference type="InterPro" id="IPR008822">
    <property type="entry name" value="Endonuclease_RusA-like"/>
</dbReference>
<dbReference type="EMBL" id="JACJID010000002">
    <property type="protein sequence ID" value="MBA8925900.1"/>
    <property type="molecule type" value="Genomic_DNA"/>
</dbReference>
<reference evidence="1 2" key="1">
    <citation type="submission" date="2020-08" db="EMBL/GenBank/DDBJ databases">
        <title>Genomic Encyclopedia of Archaeal and Bacterial Type Strains, Phase II (KMG-II): from individual species to whole genera.</title>
        <authorList>
            <person name="Goeker M."/>
        </authorList>
    </citation>
    <scope>NUCLEOTIDE SEQUENCE [LARGE SCALE GENOMIC DNA]</scope>
    <source>
        <strain evidence="1 2">DSM 43850</strain>
    </source>
</reference>
<name>A0ABR6BGA4_9PSEU</name>
<dbReference type="RefSeq" id="WP_182837519.1">
    <property type="nucleotide sequence ID" value="NZ_BAAABQ010000059.1"/>
</dbReference>
<proteinExistence type="predicted"/>
<dbReference type="Proteomes" id="UP000517916">
    <property type="component" value="Unassembled WGS sequence"/>
</dbReference>
<dbReference type="Pfam" id="PF05866">
    <property type="entry name" value="RusA"/>
    <property type="match status" value="1"/>
</dbReference>
<protein>
    <submittedName>
        <fullName evidence="1">Crossover junction endodeoxyribonuclease RusA</fullName>
        <ecNumber evidence="1">3.1.22.4</ecNumber>
    </submittedName>
</protein>
<organism evidence="1 2">
    <name type="scientific">Kutzneria viridogrisea</name>
    <dbReference type="NCBI Taxonomy" id="47990"/>
    <lineage>
        <taxon>Bacteria</taxon>
        <taxon>Bacillati</taxon>
        <taxon>Actinomycetota</taxon>
        <taxon>Actinomycetes</taxon>
        <taxon>Pseudonocardiales</taxon>
        <taxon>Pseudonocardiaceae</taxon>
        <taxon>Kutzneria</taxon>
    </lineage>
</organism>
<dbReference type="Gene3D" id="3.30.1330.70">
    <property type="entry name" value="Holliday junction resolvase RusA"/>
    <property type="match status" value="1"/>
</dbReference>
<dbReference type="EC" id="3.1.22.4" evidence="1"/>
<dbReference type="GO" id="GO:0016787">
    <property type="term" value="F:hydrolase activity"/>
    <property type="evidence" value="ECO:0007669"/>
    <property type="project" value="UniProtKB-KW"/>
</dbReference>
<evidence type="ECO:0000313" key="1">
    <source>
        <dbReference type="EMBL" id="MBA8925900.1"/>
    </source>
</evidence>
<accession>A0ABR6BGA4</accession>
<keyword evidence="1" id="KW-0378">Hydrolase</keyword>
<sequence length="168" mass="18379">MTDHPPDTATATSEEKSARTVLDVFVPGHPAPQGSKRHVGGGKLVESSRALRPWRQDIREACLCNGQPRVRFARDEPVHLICDFVLPRPVRLPKRATPPHTKRPDGDKLLRAVCDALTSAGVYQDDAQVTDHTGRKRYAAPGETPGCRIRLLRATCTDTAAGSGRRSQ</sequence>
<dbReference type="InterPro" id="IPR036614">
    <property type="entry name" value="RusA-like_sf"/>
</dbReference>